<accession>A0AAW2XGJ0</accession>
<feature type="region of interest" description="Disordered" evidence="1">
    <location>
        <begin position="76"/>
        <end position="144"/>
    </location>
</feature>
<evidence type="ECO:0000256" key="1">
    <source>
        <dbReference type="SAM" id="MobiDB-lite"/>
    </source>
</evidence>
<evidence type="ECO:0000313" key="2">
    <source>
        <dbReference type="EMBL" id="KAL0453282.1"/>
    </source>
</evidence>
<reference evidence="2" key="1">
    <citation type="submission" date="2020-06" db="EMBL/GenBank/DDBJ databases">
        <authorList>
            <person name="Li T."/>
            <person name="Hu X."/>
            <person name="Zhang T."/>
            <person name="Song X."/>
            <person name="Zhang H."/>
            <person name="Dai N."/>
            <person name="Sheng W."/>
            <person name="Hou X."/>
            <person name="Wei L."/>
        </authorList>
    </citation>
    <scope>NUCLEOTIDE SEQUENCE</scope>
    <source>
        <strain evidence="2">KEN1</strain>
        <tissue evidence="2">Leaf</tissue>
    </source>
</reference>
<name>A0AAW2XGJ0_9LAMI</name>
<proteinExistence type="predicted"/>
<dbReference type="EMBL" id="JACGWN010000004">
    <property type="protein sequence ID" value="KAL0453282.1"/>
    <property type="molecule type" value="Genomic_DNA"/>
</dbReference>
<protein>
    <submittedName>
        <fullName evidence="2">Uncharacterized protein</fullName>
    </submittedName>
</protein>
<feature type="compositionally biased region" description="Pro residues" evidence="1">
    <location>
        <begin position="123"/>
        <end position="138"/>
    </location>
</feature>
<sequence>MEGDKTHLTNSRTPVGRPLMSKLLTTKRSPHLMSRRTLPPGAPPQEPTIQLTQKALLALIHDASTRAVAQAVAQFAANRPVNLPPHSPRRSRELSSASEEEEQWHEKVNSRVSRLEVAQEQNPPSPPPPGRGKPPAPRRPGGARIFICY</sequence>
<organism evidence="2">
    <name type="scientific">Sesamum latifolium</name>
    <dbReference type="NCBI Taxonomy" id="2727402"/>
    <lineage>
        <taxon>Eukaryota</taxon>
        <taxon>Viridiplantae</taxon>
        <taxon>Streptophyta</taxon>
        <taxon>Embryophyta</taxon>
        <taxon>Tracheophyta</taxon>
        <taxon>Spermatophyta</taxon>
        <taxon>Magnoliopsida</taxon>
        <taxon>eudicotyledons</taxon>
        <taxon>Gunneridae</taxon>
        <taxon>Pentapetalae</taxon>
        <taxon>asterids</taxon>
        <taxon>lamiids</taxon>
        <taxon>Lamiales</taxon>
        <taxon>Pedaliaceae</taxon>
        <taxon>Sesamum</taxon>
    </lineage>
</organism>
<comment type="caution">
    <text evidence="2">The sequence shown here is derived from an EMBL/GenBank/DDBJ whole genome shotgun (WGS) entry which is preliminary data.</text>
</comment>
<feature type="region of interest" description="Disordered" evidence="1">
    <location>
        <begin position="1"/>
        <end position="49"/>
    </location>
</feature>
<gene>
    <name evidence="2" type="ORF">Slati_1306300</name>
</gene>
<reference evidence="2" key="2">
    <citation type="journal article" date="2024" name="Plant">
        <title>Genomic evolution and insights into agronomic trait innovations of Sesamum species.</title>
        <authorList>
            <person name="Miao H."/>
            <person name="Wang L."/>
            <person name="Qu L."/>
            <person name="Liu H."/>
            <person name="Sun Y."/>
            <person name="Le M."/>
            <person name="Wang Q."/>
            <person name="Wei S."/>
            <person name="Zheng Y."/>
            <person name="Lin W."/>
            <person name="Duan Y."/>
            <person name="Cao H."/>
            <person name="Xiong S."/>
            <person name="Wang X."/>
            <person name="Wei L."/>
            <person name="Li C."/>
            <person name="Ma Q."/>
            <person name="Ju M."/>
            <person name="Zhao R."/>
            <person name="Li G."/>
            <person name="Mu C."/>
            <person name="Tian Q."/>
            <person name="Mei H."/>
            <person name="Zhang T."/>
            <person name="Gao T."/>
            <person name="Zhang H."/>
        </authorList>
    </citation>
    <scope>NUCLEOTIDE SEQUENCE</scope>
    <source>
        <strain evidence="2">KEN1</strain>
    </source>
</reference>
<dbReference type="AlphaFoldDB" id="A0AAW2XGJ0"/>